<feature type="region of interest" description="Disordered" evidence="1">
    <location>
        <begin position="1"/>
        <end position="21"/>
    </location>
</feature>
<accession>A0A183D2L1</accession>
<organism evidence="2">
    <name type="scientific">Gongylonema pulchrum</name>
    <dbReference type="NCBI Taxonomy" id="637853"/>
    <lineage>
        <taxon>Eukaryota</taxon>
        <taxon>Metazoa</taxon>
        <taxon>Ecdysozoa</taxon>
        <taxon>Nematoda</taxon>
        <taxon>Chromadorea</taxon>
        <taxon>Rhabditida</taxon>
        <taxon>Spirurina</taxon>
        <taxon>Spiruromorpha</taxon>
        <taxon>Spiruroidea</taxon>
        <taxon>Gongylonematidae</taxon>
        <taxon>Gongylonema</taxon>
    </lineage>
</organism>
<protein>
    <submittedName>
        <fullName evidence="2">Pecanex-like protein</fullName>
    </submittedName>
</protein>
<sequence length="59" mass="6504">LPLPPGDSDTDSGICADSDNQLSPRHINAAAYLDNKSRSLQRKAEIAVYRDYLTPESAW</sequence>
<proteinExistence type="predicted"/>
<name>A0A183D2L1_9BILA</name>
<dbReference type="AlphaFoldDB" id="A0A183D2L1"/>
<dbReference type="WBParaSite" id="GPUH_0000295701-mRNA-1">
    <property type="protein sequence ID" value="GPUH_0000295701-mRNA-1"/>
    <property type="gene ID" value="GPUH_0000295701"/>
</dbReference>
<evidence type="ECO:0000313" key="2">
    <source>
        <dbReference type="WBParaSite" id="GPUH_0000295701-mRNA-1"/>
    </source>
</evidence>
<reference evidence="2" key="1">
    <citation type="submission" date="2016-06" db="UniProtKB">
        <authorList>
            <consortium name="WormBaseParasite"/>
        </authorList>
    </citation>
    <scope>IDENTIFICATION</scope>
</reference>
<evidence type="ECO:0000256" key="1">
    <source>
        <dbReference type="SAM" id="MobiDB-lite"/>
    </source>
</evidence>